<feature type="compositionally biased region" description="Polar residues" evidence="1">
    <location>
        <begin position="412"/>
        <end position="427"/>
    </location>
</feature>
<dbReference type="SMART" id="SM01177">
    <property type="entry name" value="DUF4210"/>
    <property type="match status" value="1"/>
</dbReference>
<dbReference type="Pfam" id="PF13915">
    <property type="entry name" value="DUF4210"/>
    <property type="match status" value="1"/>
</dbReference>
<dbReference type="OrthoDB" id="8625101at2759"/>
<gene>
    <name evidence="3" type="ORF">E3N88_02754</name>
</gene>
<dbReference type="AlphaFoldDB" id="A0A5N6Q6X3"/>
<dbReference type="EMBL" id="SZYD01000001">
    <property type="protein sequence ID" value="KAD7479618.1"/>
    <property type="molecule type" value="Genomic_DNA"/>
</dbReference>
<feature type="domain" description="Atos-like conserved" evidence="2">
    <location>
        <begin position="336"/>
        <end position="395"/>
    </location>
</feature>
<evidence type="ECO:0000259" key="2">
    <source>
        <dbReference type="SMART" id="SM01177"/>
    </source>
</evidence>
<dbReference type="PANTHER" id="PTHR13199">
    <property type="entry name" value="GH03947P"/>
    <property type="match status" value="1"/>
</dbReference>
<comment type="caution">
    <text evidence="3">The sequence shown here is derived from an EMBL/GenBank/DDBJ whole genome shotgun (WGS) entry which is preliminary data.</text>
</comment>
<dbReference type="Pfam" id="PF13889">
    <property type="entry name" value="Chromosome_seg"/>
    <property type="match status" value="1"/>
</dbReference>
<evidence type="ECO:0000313" key="4">
    <source>
        <dbReference type="Proteomes" id="UP000326396"/>
    </source>
</evidence>
<name>A0A5N6Q6X3_9ASTR</name>
<dbReference type="PANTHER" id="PTHR13199:SF23">
    <property type="entry name" value="MEIOSIS CHROMOSOME SEGREGATION FAMILY PROTEIN"/>
    <property type="match status" value="1"/>
</dbReference>
<protein>
    <recommendedName>
        <fullName evidence="2">Atos-like conserved domain-containing protein</fullName>
    </recommendedName>
</protein>
<keyword evidence="4" id="KW-1185">Reference proteome</keyword>
<dbReference type="Proteomes" id="UP000326396">
    <property type="component" value="Linkage Group LG1"/>
</dbReference>
<dbReference type="InterPro" id="IPR025261">
    <property type="entry name" value="Atos-like_cons_dom"/>
</dbReference>
<proteinExistence type="predicted"/>
<organism evidence="3 4">
    <name type="scientific">Mikania micrantha</name>
    <name type="common">bitter vine</name>
    <dbReference type="NCBI Taxonomy" id="192012"/>
    <lineage>
        <taxon>Eukaryota</taxon>
        <taxon>Viridiplantae</taxon>
        <taxon>Streptophyta</taxon>
        <taxon>Embryophyta</taxon>
        <taxon>Tracheophyta</taxon>
        <taxon>Spermatophyta</taxon>
        <taxon>Magnoliopsida</taxon>
        <taxon>eudicotyledons</taxon>
        <taxon>Gunneridae</taxon>
        <taxon>Pentapetalae</taxon>
        <taxon>asterids</taxon>
        <taxon>campanulids</taxon>
        <taxon>Asterales</taxon>
        <taxon>Asteraceae</taxon>
        <taxon>Asteroideae</taxon>
        <taxon>Heliantheae alliance</taxon>
        <taxon>Eupatorieae</taxon>
        <taxon>Mikania</taxon>
    </lineage>
</organism>
<evidence type="ECO:0000313" key="3">
    <source>
        <dbReference type="EMBL" id="KAD7479618.1"/>
    </source>
</evidence>
<dbReference type="InterPro" id="IPR033473">
    <property type="entry name" value="Atos-like_C"/>
</dbReference>
<reference evidence="3 4" key="1">
    <citation type="submission" date="2019-05" db="EMBL/GenBank/DDBJ databases">
        <title>Mikania micrantha, genome provides insights into the molecular mechanism of rapid growth.</title>
        <authorList>
            <person name="Liu B."/>
        </authorList>
    </citation>
    <scope>NUCLEOTIDE SEQUENCE [LARGE SCALE GENOMIC DNA]</scope>
    <source>
        <strain evidence="3">NLD-2019</strain>
        <tissue evidence="3">Leaf</tissue>
    </source>
</reference>
<accession>A0A5N6Q6X3</accession>
<dbReference type="InterPro" id="IPR051506">
    <property type="entry name" value="ATOS_Transcription_Regulators"/>
</dbReference>
<feature type="region of interest" description="Disordered" evidence="1">
    <location>
        <begin position="404"/>
        <end position="430"/>
    </location>
</feature>
<sequence>MGLPQDTYICTSKDAGTSSTLEYNLPLIDEGSCNLTYTKPDIASESLGHSFDSSVGNCSGKSSLEIFEFPDIVIGESTDAHCQGLKIGSKIKFDSLTPNPIQIFKNPFSRIVGFEYDKKDISSDASTDNINTNEERISVPIARKRMLSPLKNMFSSKPFDGDRIDIGCVHAKTDDQQVKIHKKANTGVSDHYNCTPATLSTDGPILDENKVFSSFFPPGFMDFDNSSKPRLQTSLIHIPADKLALTHSSSPQDQRLNNVKNLEKGMITGTILESSEVEYRTSSKSLEEVGCLFDEIGSCSESYSGKSWPFHKDMKTNPDIQKSRGKKRGLPVRRSLVGSFEESLLSGRLSSGDISKKIDGFLAVLSVNGGSFSPKARKLPFAVTSVDGDNYLLYHASIDLAGNSSSSHSISQNRDNCLQNDDSQSSKSRLRIPMKGRIQLVLSNPEKTPLHTFFCNYDLSDMPAGTKTFLRHKVTLSSESGGSGQTNTRNEHAGCSSYTCQVDGDLASSWHDTSDKHKSVCSKINGNSTNVGALRYALHLHFLCPHKKCSRLVQKFESESFSQSEKHNLDNNGQRKFFLCSDLKVVFPQRHSDADEGKATSVPIFVAPTSYVIVDVALSSTPLNGAIMCSSDRLRKQCARNTTRRFNGSTVLCLTYVHDSEQDLNKASEAQEKPTPQHWPRSLLVVLDNIGLEFTIEVVNILKNMSTMVRSD</sequence>
<evidence type="ECO:0000256" key="1">
    <source>
        <dbReference type="SAM" id="MobiDB-lite"/>
    </source>
</evidence>